<sequence length="330" mass="37445">MARTTPPRPVNMAEVFPELAGMTRTTTRLHPRRGAPTVEQSSVGGPLLWPAEEPWPRCHDCHQDRYRFSVPLTPLHEIRAARGLATDEPGPLRAEESEALRRSRQGLRIGEFLPNQVPLLPVAQLYAAEIPDLACPPDTDLLQVLWCPFDHEDDYTPNVWLYWRRASDIEQVLLDPPEPALVGNDDYVPRPCVLHPERVTEFPPSDQLPEDLSEQILQWEAGKVAKYQYDLSVPPGWKVGGWNATWTFRDPEPLHCEECGAGVGPLMAVDDREWDGGSRSWRPVEDNEKTDRESRQSVQNSTQIDIGRGYTLQIYCCSRDRTHPCVTAMQ</sequence>
<keyword evidence="3" id="KW-1185">Reference proteome</keyword>
<feature type="compositionally biased region" description="Basic and acidic residues" evidence="1">
    <location>
        <begin position="270"/>
        <end position="295"/>
    </location>
</feature>
<dbReference type="Proteomes" id="UP000199213">
    <property type="component" value="Unassembled WGS sequence"/>
</dbReference>
<organism evidence="2 3">
    <name type="scientific">Actinopolyspora mzabensis</name>
    <dbReference type="NCBI Taxonomy" id="995066"/>
    <lineage>
        <taxon>Bacteria</taxon>
        <taxon>Bacillati</taxon>
        <taxon>Actinomycetota</taxon>
        <taxon>Actinomycetes</taxon>
        <taxon>Actinopolysporales</taxon>
        <taxon>Actinopolysporaceae</taxon>
        <taxon>Actinopolyspora</taxon>
    </lineage>
</organism>
<dbReference type="RefSeq" id="WP_218119977.1">
    <property type="nucleotide sequence ID" value="NZ_FNFM01000003.1"/>
</dbReference>
<dbReference type="Gene3D" id="2.30.320.10">
    <property type="entry name" value="YwqG-like"/>
    <property type="match status" value="1"/>
</dbReference>
<proteinExistence type="predicted"/>
<dbReference type="EMBL" id="FNFM01000003">
    <property type="protein sequence ID" value="SDK00425.1"/>
    <property type="molecule type" value="Genomic_DNA"/>
</dbReference>
<evidence type="ECO:0000256" key="1">
    <source>
        <dbReference type="SAM" id="MobiDB-lite"/>
    </source>
</evidence>
<accession>A0A1G8YDY2</accession>
<evidence type="ECO:0008006" key="4">
    <source>
        <dbReference type="Google" id="ProtNLM"/>
    </source>
</evidence>
<evidence type="ECO:0000313" key="2">
    <source>
        <dbReference type="EMBL" id="SDK00425.1"/>
    </source>
</evidence>
<feature type="region of interest" description="Disordered" evidence="1">
    <location>
        <begin position="270"/>
        <end position="300"/>
    </location>
</feature>
<evidence type="ECO:0000313" key="3">
    <source>
        <dbReference type="Proteomes" id="UP000199213"/>
    </source>
</evidence>
<reference evidence="3" key="1">
    <citation type="submission" date="2016-10" db="EMBL/GenBank/DDBJ databases">
        <authorList>
            <person name="Varghese N."/>
            <person name="Submissions S."/>
        </authorList>
    </citation>
    <scope>NUCLEOTIDE SEQUENCE [LARGE SCALE GENOMIC DNA]</scope>
    <source>
        <strain evidence="3">DSM 45460</strain>
    </source>
</reference>
<name>A0A1G8YDY2_ACTMZ</name>
<gene>
    <name evidence="2" type="ORF">SAMN04487820_103375</name>
</gene>
<dbReference type="AlphaFoldDB" id="A0A1G8YDY2"/>
<protein>
    <recommendedName>
        <fullName evidence="4">DUF1963 domain-containing protein</fullName>
    </recommendedName>
</protein>